<dbReference type="Gene3D" id="4.10.220.110">
    <property type="match status" value="1"/>
</dbReference>
<evidence type="ECO:0000259" key="4">
    <source>
        <dbReference type="Pfam" id="PF04717"/>
    </source>
</evidence>
<dbReference type="EMBL" id="JACRIW010000001">
    <property type="protein sequence ID" value="MBI5167871.1"/>
    <property type="molecule type" value="Genomic_DNA"/>
</dbReference>
<dbReference type="SUPFAM" id="SSF69349">
    <property type="entry name" value="Phage fibre proteins"/>
    <property type="match status" value="2"/>
</dbReference>
<comment type="caution">
    <text evidence="6">The sequence shown here is derived from an EMBL/GenBank/DDBJ whole genome shotgun (WGS) entry which is preliminary data.</text>
</comment>
<dbReference type="Gene3D" id="3.55.50.10">
    <property type="entry name" value="Baseplate protein-like domains"/>
    <property type="match status" value="1"/>
</dbReference>
<comment type="subcellular location">
    <subcellularLocation>
        <location evidence="1">Secreted</location>
    </subcellularLocation>
</comment>
<dbReference type="InterPro" id="IPR006533">
    <property type="entry name" value="T6SS_Vgr_RhsGE"/>
</dbReference>
<feature type="domain" description="Gp5/Type VI secretion system Vgr C-terminal trimerisation" evidence="5">
    <location>
        <begin position="483"/>
        <end position="593"/>
    </location>
</feature>
<dbReference type="InterPro" id="IPR050708">
    <property type="entry name" value="T6SS_VgrG/RHS"/>
</dbReference>
<evidence type="ECO:0000259" key="5">
    <source>
        <dbReference type="Pfam" id="PF22178"/>
    </source>
</evidence>
<dbReference type="Proteomes" id="UP000696931">
    <property type="component" value="Unassembled WGS sequence"/>
</dbReference>
<dbReference type="SUPFAM" id="SSF69255">
    <property type="entry name" value="gp5 N-terminal domain-like"/>
    <property type="match status" value="1"/>
</dbReference>
<gene>
    <name evidence="6" type="primary">tssI</name>
    <name evidence="6" type="ORF">HZA61_00140</name>
</gene>
<organism evidence="6 7">
    <name type="scientific">Eiseniibacteriota bacterium</name>
    <dbReference type="NCBI Taxonomy" id="2212470"/>
    <lineage>
        <taxon>Bacteria</taxon>
        <taxon>Candidatus Eiseniibacteriota</taxon>
    </lineage>
</organism>
<sequence>MSPASSAFFEFAIDGISDQLLVLGFEGREGVSQLFEFEVKLSCDAAGLAFDDALGKPALLTIHTDNDEPRHLHGIVGRFEETGTNPKSTTYTATVVPRFWTLGLRQDCCIYQDLSTPDVIKKVLEDAGLAEGEDFSLNLQGSYNPREYCVQYRESDFAFVSRLMEEDGMFYFFEHSDSGHKLVIADHTGAYGVIPGETNIPYREDDSGMQSVAESVNVARYSRSLRPGKVVLTDYNFTKVDLDLASEVEGDAETSYEIYDFPGRYIDTGHGSERSTVRMESLRAERDLLVGESDCRRLVSGHKFTLEEHPRDDMNQEYLLLRVKHVGRQPQAGGADAVADVPDEDGEHEEAERMYEAEFEAIPSGVLYRAPMVTPQAVVDGPQTAVVTGPAGEEIYCDEHGRVKVQFHWDRLGQKDDKTSCWMRVSQPWSGTGYGGMVIPRIGNEVIVSFLEGDPDRPIVTGHVYNGSAMFGYSLPGDKTRTSLKTYSSPGGAGFNELRFEDAAGSEEVFLHAQKDWNIQVLNDRTQSIGNDHTHTVGHDEKMEVKNDRTRKVGANESVDVVGNETIKIGGDLTETVGGSLNLTVSGAQAVKVTGAVSNAFEAAQSTTVGADDSLSVSGAQNVAVTGNRGVAVDGDDSLNVKGGHSVVVKGADSLSVDGDHAMDLKGASAIEVGKALEIKAGDEIKLECGSASITLKKNGDIEIKGNNINIKGSGNITVKGSAVAQN</sequence>
<evidence type="ECO:0000256" key="3">
    <source>
        <dbReference type="ARBA" id="ARBA00022525"/>
    </source>
</evidence>
<accession>A0A933SAG9</accession>
<dbReference type="InterPro" id="IPR017847">
    <property type="entry name" value="T6SS_RhsGE_Vgr_subset"/>
</dbReference>
<dbReference type="Pfam" id="PF05954">
    <property type="entry name" value="Phage_GPD"/>
    <property type="match status" value="1"/>
</dbReference>
<comment type="similarity">
    <text evidence="2">Belongs to the VgrG protein family.</text>
</comment>
<dbReference type="Pfam" id="PF22178">
    <property type="entry name" value="Gp5_trimer_C"/>
    <property type="match status" value="1"/>
</dbReference>
<evidence type="ECO:0000313" key="6">
    <source>
        <dbReference type="EMBL" id="MBI5167871.1"/>
    </source>
</evidence>
<dbReference type="SUPFAM" id="SSF69279">
    <property type="entry name" value="Phage tail proteins"/>
    <property type="match status" value="2"/>
</dbReference>
<dbReference type="Pfam" id="PF04717">
    <property type="entry name" value="Phage_base_V"/>
    <property type="match status" value="1"/>
</dbReference>
<dbReference type="GO" id="GO:0005576">
    <property type="term" value="C:extracellular region"/>
    <property type="evidence" value="ECO:0007669"/>
    <property type="project" value="UniProtKB-SubCell"/>
</dbReference>
<dbReference type="InterPro" id="IPR037026">
    <property type="entry name" value="Vgr_OB-fold_dom_sf"/>
</dbReference>
<dbReference type="Gene3D" id="2.40.50.230">
    <property type="entry name" value="Gp5 N-terminal domain"/>
    <property type="match status" value="1"/>
</dbReference>
<reference evidence="6" key="1">
    <citation type="submission" date="2020-07" db="EMBL/GenBank/DDBJ databases">
        <title>Huge and variable diversity of episymbiotic CPR bacteria and DPANN archaea in groundwater ecosystems.</title>
        <authorList>
            <person name="He C.Y."/>
            <person name="Keren R."/>
            <person name="Whittaker M."/>
            <person name="Farag I.F."/>
            <person name="Doudna J."/>
            <person name="Cate J.H.D."/>
            <person name="Banfield J.F."/>
        </authorList>
    </citation>
    <scope>NUCLEOTIDE SEQUENCE</scope>
    <source>
        <strain evidence="6">NC_groundwater_1813_Pr3_B-0.1um_71_17</strain>
    </source>
</reference>
<dbReference type="NCBIfam" id="TIGR01646">
    <property type="entry name" value="vgr_GE"/>
    <property type="match status" value="1"/>
</dbReference>
<evidence type="ECO:0000256" key="2">
    <source>
        <dbReference type="ARBA" id="ARBA00005558"/>
    </source>
</evidence>
<dbReference type="NCBIfam" id="TIGR03361">
    <property type="entry name" value="VI_Rhs_Vgr"/>
    <property type="match status" value="1"/>
</dbReference>
<feature type="domain" description="Gp5/Type VI secretion system Vgr protein OB-fold" evidence="4">
    <location>
        <begin position="399"/>
        <end position="465"/>
    </location>
</feature>
<proteinExistence type="inferred from homology"/>
<dbReference type="InterPro" id="IPR006531">
    <property type="entry name" value="Gp5/Vgr_OB"/>
</dbReference>
<dbReference type="PANTHER" id="PTHR32305">
    <property type="match status" value="1"/>
</dbReference>
<evidence type="ECO:0000256" key="1">
    <source>
        <dbReference type="ARBA" id="ARBA00004613"/>
    </source>
</evidence>
<name>A0A933SAG9_UNCEI</name>
<keyword evidence="3" id="KW-0964">Secreted</keyword>
<dbReference type="InterPro" id="IPR054030">
    <property type="entry name" value="Gp5_Vgr_C"/>
</dbReference>
<evidence type="ECO:0000313" key="7">
    <source>
        <dbReference type="Proteomes" id="UP000696931"/>
    </source>
</evidence>
<dbReference type="AlphaFoldDB" id="A0A933SAG9"/>
<dbReference type="Gene3D" id="2.30.110.50">
    <property type="match status" value="1"/>
</dbReference>
<protein>
    <submittedName>
        <fullName evidence="6">Type VI secretion system tip protein VgrG</fullName>
    </submittedName>
</protein>
<dbReference type="PANTHER" id="PTHR32305:SF15">
    <property type="entry name" value="PROTEIN RHSA-RELATED"/>
    <property type="match status" value="1"/>
</dbReference>